<organism evidence="2 3">
    <name type="scientific">Exidia glandulosa HHB12029</name>
    <dbReference type="NCBI Taxonomy" id="1314781"/>
    <lineage>
        <taxon>Eukaryota</taxon>
        <taxon>Fungi</taxon>
        <taxon>Dikarya</taxon>
        <taxon>Basidiomycota</taxon>
        <taxon>Agaricomycotina</taxon>
        <taxon>Agaricomycetes</taxon>
        <taxon>Auriculariales</taxon>
        <taxon>Exidiaceae</taxon>
        <taxon>Exidia</taxon>
    </lineage>
</organism>
<gene>
    <name evidence="2" type="ORF">EXIGLDRAFT_336321</name>
</gene>
<evidence type="ECO:0000313" key="2">
    <source>
        <dbReference type="EMBL" id="KZV82696.1"/>
    </source>
</evidence>
<dbReference type="AlphaFoldDB" id="A0A165CLM8"/>
<name>A0A165CLM8_EXIGL</name>
<keyword evidence="3" id="KW-1185">Reference proteome</keyword>
<reference evidence="2 3" key="1">
    <citation type="journal article" date="2016" name="Mol. Biol. Evol.">
        <title>Comparative Genomics of Early-Diverging Mushroom-Forming Fungi Provides Insights into the Origins of Lignocellulose Decay Capabilities.</title>
        <authorList>
            <person name="Nagy L.G."/>
            <person name="Riley R."/>
            <person name="Tritt A."/>
            <person name="Adam C."/>
            <person name="Daum C."/>
            <person name="Floudas D."/>
            <person name="Sun H."/>
            <person name="Yadav J.S."/>
            <person name="Pangilinan J."/>
            <person name="Larsson K.H."/>
            <person name="Matsuura K."/>
            <person name="Barry K."/>
            <person name="Labutti K."/>
            <person name="Kuo R."/>
            <person name="Ohm R.A."/>
            <person name="Bhattacharya S.S."/>
            <person name="Shirouzu T."/>
            <person name="Yoshinaga Y."/>
            <person name="Martin F.M."/>
            <person name="Grigoriev I.V."/>
            <person name="Hibbett D.S."/>
        </authorList>
    </citation>
    <scope>NUCLEOTIDE SEQUENCE [LARGE SCALE GENOMIC DNA]</scope>
    <source>
        <strain evidence="2 3">HHB12029</strain>
    </source>
</reference>
<feature type="compositionally biased region" description="Polar residues" evidence="1">
    <location>
        <begin position="82"/>
        <end position="91"/>
    </location>
</feature>
<dbReference type="EMBL" id="KV426308">
    <property type="protein sequence ID" value="KZV82696.1"/>
    <property type="molecule type" value="Genomic_DNA"/>
</dbReference>
<dbReference type="InParanoid" id="A0A165CLM8"/>
<feature type="region of interest" description="Disordered" evidence="1">
    <location>
        <begin position="74"/>
        <end position="105"/>
    </location>
</feature>
<evidence type="ECO:0000313" key="3">
    <source>
        <dbReference type="Proteomes" id="UP000077266"/>
    </source>
</evidence>
<feature type="compositionally biased region" description="Low complexity" evidence="1">
    <location>
        <begin position="92"/>
        <end position="103"/>
    </location>
</feature>
<protein>
    <submittedName>
        <fullName evidence="2">Uncharacterized protein</fullName>
    </submittedName>
</protein>
<sequence>MSPSICASRRFRPVKILAVVRGSVMFGWPTSRHASTAHHGFVVAPNCDVDESRSHLTIRRRSSHSHCRDLSACSNLEPKSPSAPSTSGALDSTSPASSRTSVSNIGRHSLYTASRARLFAPRPCTHDSTPSASRDASIRLTSRLSVCSDFRALTYRYRNSVRHRHRGARSGRPRDAPVQ</sequence>
<evidence type="ECO:0000256" key="1">
    <source>
        <dbReference type="SAM" id="MobiDB-lite"/>
    </source>
</evidence>
<proteinExistence type="predicted"/>
<accession>A0A165CLM8</accession>
<dbReference type="Proteomes" id="UP000077266">
    <property type="component" value="Unassembled WGS sequence"/>
</dbReference>